<reference evidence="1 2" key="1">
    <citation type="journal article" date="2013" name="Mar. Genomics">
        <title>Expression of sulfatases in Rhodopirellula baltica and the diversity of sulfatases in the genus Rhodopirellula.</title>
        <authorList>
            <person name="Wegner C.E."/>
            <person name="Richter-Heitmann T."/>
            <person name="Klindworth A."/>
            <person name="Klockow C."/>
            <person name="Richter M."/>
            <person name="Achstetter T."/>
            <person name="Glockner F.O."/>
            <person name="Harder J."/>
        </authorList>
    </citation>
    <scope>NUCLEOTIDE SEQUENCE [LARGE SCALE GENOMIC DNA]</scope>
    <source>
        <strain evidence="1 2">SM41</strain>
    </source>
</reference>
<dbReference type="AlphaFoldDB" id="M5U9S8"/>
<evidence type="ECO:0000313" key="2">
    <source>
        <dbReference type="Proteomes" id="UP000011885"/>
    </source>
</evidence>
<protein>
    <submittedName>
        <fullName evidence="1">Acetylornithine and succinylornithine aminotransferase</fullName>
    </submittedName>
</protein>
<keyword evidence="2" id="KW-1185">Reference proteome</keyword>
<dbReference type="OrthoDB" id="9816013at2"/>
<dbReference type="PATRIC" id="fig|1263870.3.peg.6185"/>
<dbReference type="EMBL" id="ANOH01000407">
    <property type="protein sequence ID" value="EMI52743.1"/>
    <property type="molecule type" value="Genomic_DNA"/>
</dbReference>
<sequence>MNQSPSGDREIDALAGRVSPTGTGDFLADAIASWAHQNWPSGLDAPQLTSGEDGSAGWQNRLAERLRDVTGLDSASIATCLPAGSVEELLQWAIVLCRRLHLSKNATTDESASSGDGDAIRGRILCGSRR</sequence>
<keyword evidence="1" id="KW-0032">Aminotransferase</keyword>
<evidence type="ECO:0000313" key="1">
    <source>
        <dbReference type="EMBL" id="EMI52743.1"/>
    </source>
</evidence>
<proteinExistence type="predicted"/>
<gene>
    <name evidence="1" type="ORF">RSSM_05834</name>
</gene>
<organism evidence="1 2">
    <name type="scientific">Rhodopirellula sallentina SM41</name>
    <dbReference type="NCBI Taxonomy" id="1263870"/>
    <lineage>
        <taxon>Bacteria</taxon>
        <taxon>Pseudomonadati</taxon>
        <taxon>Planctomycetota</taxon>
        <taxon>Planctomycetia</taxon>
        <taxon>Pirellulales</taxon>
        <taxon>Pirellulaceae</taxon>
        <taxon>Rhodopirellula</taxon>
    </lineage>
</organism>
<name>M5U9S8_9BACT</name>
<accession>M5U9S8</accession>
<comment type="caution">
    <text evidence="1">The sequence shown here is derived from an EMBL/GenBank/DDBJ whole genome shotgun (WGS) entry which is preliminary data.</text>
</comment>
<dbReference type="GO" id="GO:0008483">
    <property type="term" value="F:transaminase activity"/>
    <property type="evidence" value="ECO:0007669"/>
    <property type="project" value="UniProtKB-KW"/>
</dbReference>
<keyword evidence="1" id="KW-0808">Transferase</keyword>
<dbReference type="RefSeq" id="WP_008687022.1">
    <property type="nucleotide sequence ID" value="NZ_ANOH01000407.1"/>
</dbReference>
<dbReference type="Proteomes" id="UP000011885">
    <property type="component" value="Unassembled WGS sequence"/>
</dbReference>